<dbReference type="OrthoDB" id="5452160at2759"/>
<keyword evidence="3" id="KW-1185">Reference proteome</keyword>
<evidence type="ECO:0000313" key="2">
    <source>
        <dbReference type="EMBL" id="KAF2426320.1"/>
    </source>
</evidence>
<evidence type="ECO:0000313" key="3">
    <source>
        <dbReference type="Proteomes" id="UP000800235"/>
    </source>
</evidence>
<feature type="chain" id="PRO_5040356261" description="Beta/gamma crystallin 'Greek key' domain-containing protein" evidence="1">
    <location>
        <begin position="22"/>
        <end position="159"/>
    </location>
</feature>
<reference evidence="2" key="1">
    <citation type="journal article" date="2020" name="Stud. Mycol.">
        <title>101 Dothideomycetes genomes: a test case for predicting lifestyles and emergence of pathogens.</title>
        <authorList>
            <person name="Haridas S."/>
            <person name="Albert R."/>
            <person name="Binder M."/>
            <person name="Bloem J."/>
            <person name="Labutti K."/>
            <person name="Salamov A."/>
            <person name="Andreopoulos B."/>
            <person name="Baker S."/>
            <person name="Barry K."/>
            <person name="Bills G."/>
            <person name="Bluhm B."/>
            <person name="Cannon C."/>
            <person name="Castanera R."/>
            <person name="Culley D."/>
            <person name="Daum C."/>
            <person name="Ezra D."/>
            <person name="Gonzalez J."/>
            <person name="Henrissat B."/>
            <person name="Kuo A."/>
            <person name="Liang C."/>
            <person name="Lipzen A."/>
            <person name="Lutzoni F."/>
            <person name="Magnuson J."/>
            <person name="Mondo S."/>
            <person name="Nolan M."/>
            <person name="Ohm R."/>
            <person name="Pangilinan J."/>
            <person name="Park H.-J."/>
            <person name="Ramirez L."/>
            <person name="Alfaro M."/>
            <person name="Sun H."/>
            <person name="Tritt A."/>
            <person name="Yoshinaga Y."/>
            <person name="Zwiers L.-H."/>
            <person name="Turgeon B."/>
            <person name="Goodwin S."/>
            <person name="Spatafora J."/>
            <person name="Crous P."/>
            <person name="Grigoriev I."/>
        </authorList>
    </citation>
    <scope>NUCLEOTIDE SEQUENCE</scope>
    <source>
        <strain evidence="2">CBS 130266</strain>
    </source>
</reference>
<dbReference type="Proteomes" id="UP000800235">
    <property type="component" value="Unassembled WGS sequence"/>
</dbReference>
<name>A0A9P4NLD7_9PEZI</name>
<dbReference type="AlphaFoldDB" id="A0A9P4NLD7"/>
<protein>
    <recommendedName>
        <fullName evidence="4">Beta/gamma crystallin 'Greek key' domain-containing protein</fullName>
    </recommendedName>
</protein>
<accession>A0A9P4NLD7</accession>
<gene>
    <name evidence="2" type="ORF">EJ08DRAFT_651847</name>
</gene>
<proteinExistence type="predicted"/>
<keyword evidence="1" id="KW-0732">Signal</keyword>
<sequence length="159" mass="18306">MKLTNMLFTAVLALTSSLVAATPQGRDTSGIIPTDIFMYREDYNGTTTANSTRKRHLDERDVADLGGRIDLCHNFNFQDCELNRLFDHHRCYYLDEGWRGAQGLSSLKFAGHMYCLTATDDVCGTSNNWEARFWDYPVGDMRPWGWDNKARSFWCTRID</sequence>
<feature type="signal peptide" evidence="1">
    <location>
        <begin position="1"/>
        <end position="21"/>
    </location>
</feature>
<organism evidence="2 3">
    <name type="scientific">Tothia fuscella</name>
    <dbReference type="NCBI Taxonomy" id="1048955"/>
    <lineage>
        <taxon>Eukaryota</taxon>
        <taxon>Fungi</taxon>
        <taxon>Dikarya</taxon>
        <taxon>Ascomycota</taxon>
        <taxon>Pezizomycotina</taxon>
        <taxon>Dothideomycetes</taxon>
        <taxon>Pleosporomycetidae</taxon>
        <taxon>Venturiales</taxon>
        <taxon>Cylindrosympodiaceae</taxon>
        <taxon>Tothia</taxon>
    </lineage>
</organism>
<evidence type="ECO:0000256" key="1">
    <source>
        <dbReference type="SAM" id="SignalP"/>
    </source>
</evidence>
<dbReference type="EMBL" id="MU007065">
    <property type="protein sequence ID" value="KAF2426320.1"/>
    <property type="molecule type" value="Genomic_DNA"/>
</dbReference>
<comment type="caution">
    <text evidence="2">The sequence shown here is derived from an EMBL/GenBank/DDBJ whole genome shotgun (WGS) entry which is preliminary data.</text>
</comment>
<evidence type="ECO:0008006" key="4">
    <source>
        <dbReference type="Google" id="ProtNLM"/>
    </source>
</evidence>